<dbReference type="STRING" id="4432.A0A1U8BFV0"/>
<evidence type="ECO:0000256" key="1">
    <source>
        <dbReference type="ARBA" id="ARBA00022737"/>
    </source>
</evidence>
<dbReference type="InParanoid" id="A0A1U8BFV0"/>
<sequence length="333" mass="35998">MSQEGEQQRNTASVTEEGDGQGRGAKRGRNEEELNAVERGGSGDAPSPKRVAKSHEVLFRIVVPSRQIGKVIGKQGCRIQKIREETKAMIKIADAIAPYEERVIIISSKDDDSKVSDAEHALHHIAKVILQDDGNAEPANISAGHMATSMIRLLIAGSQAGCLIGMSGQNIANLRNSSGASIMILAQNQFPLCASAHESDRLVQISGDVPEVLKAVEQIGYQLRENPPKKIISVRPQYNLNHLNQSYLAPVPADYVTLEIMIPESMVGGLIGKCGANISKIRYESGATIKVSGERGEQAQRQIHFGGSAQQVAWAKKLVDDYIFSQAIRQSGS</sequence>
<dbReference type="Pfam" id="PF00013">
    <property type="entry name" value="KH_1"/>
    <property type="match status" value="3"/>
</dbReference>
<dbReference type="PROSITE" id="PS50084">
    <property type="entry name" value="KH_TYPE_1"/>
    <property type="match status" value="3"/>
</dbReference>
<dbReference type="SUPFAM" id="SSF54791">
    <property type="entry name" value="Eukaryotic type KH-domain (KH-domain type I)"/>
    <property type="match status" value="3"/>
</dbReference>
<dbReference type="KEGG" id="nnu:104610458"/>
<reference evidence="6" key="1">
    <citation type="submission" date="2025-08" db="UniProtKB">
        <authorList>
            <consortium name="RefSeq"/>
        </authorList>
    </citation>
    <scope>IDENTIFICATION</scope>
</reference>
<dbReference type="GO" id="GO:0003729">
    <property type="term" value="F:mRNA binding"/>
    <property type="evidence" value="ECO:0000318"/>
    <property type="project" value="GO_Central"/>
</dbReference>
<evidence type="ECO:0000259" key="4">
    <source>
        <dbReference type="SMART" id="SM00322"/>
    </source>
</evidence>
<evidence type="ECO:0000256" key="3">
    <source>
        <dbReference type="SAM" id="MobiDB-lite"/>
    </source>
</evidence>
<keyword evidence="2" id="KW-0694">RNA-binding</keyword>
<dbReference type="PANTHER" id="PTHR10288">
    <property type="entry name" value="KH DOMAIN CONTAINING RNA BINDING PROTEIN"/>
    <property type="match status" value="1"/>
</dbReference>
<keyword evidence="5" id="KW-1185">Reference proteome</keyword>
<feature type="region of interest" description="Disordered" evidence="3">
    <location>
        <begin position="1"/>
        <end position="51"/>
    </location>
</feature>
<dbReference type="eggNOG" id="KOG2190">
    <property type="taxonomic scope" value="Eukaryota"/>
</dbReference>
<dbReference type="GeneID" id="104610458"/>
<dbReference type="GO" id="GO:0005634">
    <property type="term" value="C:nucleus"/>
    <property type="evidence" value="ECO:0000318"/>
    <property type="project" value="GO_Central"/>
</dbReference>
<protein>
    <submittedName>
        <fullName evidence="6">Poly(RC)-binding protein 4-like</fullName>
    </submittedName>
</protein>
<feature type="domain" description="K Homology" evidence="4">
    <location>
        <begin position="254"/>
        <end position="324"/>
    </location>
</feature>
<dbReference type="InterPro" id="IPR004087">
    <property type="entry name" value="KH_dom"/>
</dbReference>
<accession>A0A1U8BFV0</accession>
<feature type="domain" description="K Homology" evidence="4">
    <location>
        <begin position="55"/>
        <end position="130"/>
    </location>
</feature>
<evidence type="ECO:0000313" key="6">
    <source>
        <dbReference type="RefSeq" id="XP_010275377.1"/>
    </source>
</evidence>
<proteinExistence type="predicted"/>
<dbReference type="InterPro" id="IPR036612">
    <property type="entry name" value="KH_dom_type_1_sf"/>
</dbReference>
<feature type="compositionally biased region" description="Polar residues" evidence="3">
    <location>
        <begin position="1"/>
        <end position="14"/>
    </location>
</feature>
<evidence type="ECO:0000313" key="5">
    <source>
        <dbReference type="Proteomes" id="UP000189703"/>
    </source>
</evidence>
<dbReference type="GO" id="GO:0005737">
    <property type="term" value="C:cytoplasm"/>
    <property type="evidence" value="ECO:0000318"/>
    <property type="project" value="GO_Central"/>
</dbReference>
<feature type="domain" description="K Homology" evidence="4">
    <location>
        <begin position="147"/>
        <end position="224"/>
    </location>
</feature>
<dbReference type="Gene3D" id="3.30.1370.10">
    <property type="entry name" value="K Homology domain, type 1"/>
    <property type="match status" value="3"/>
</dbReference>
<dbReference type="SMART" id="SM00322">
    <property type="entry name" value="KH"/>
    <property type="match status" value="3"/>
</dbReference>
<organism evidence="5 6">
    <name type="scientific">Nelumbo nucifera</name>
    <name type="common">Sacred lotus</name>
    <dbReference type="NCBI Taxonomy" id="4432"/>
    <lineage>
        <taxon>Eukaryota</taxon>
        <taxon>Viridiplantae</taxon>
        <taxon>Streptophyta</taxon>
        <taxon>Embryophyta</taxon>
        <taxon>Tracheophyta</taxon>
        <taxon>Spermatophyta</taxon>
        <taxon>Magnoliopsida</taxon>
        <taxon>Proteales</taxon>
        <taxon>Nelumbonaceae</taxon>
        <taxon>Nelumbo</taxon>
    </lineage>
</organism>
<keyword evidence="1" id="KW-0677">Repeat</keyword>
<gene>
    <name evidence="6" type="primary">LOC104610458</name>
</gene>
<dbReference type="InterPro" id="IPR004088">
    <property type="entry name" value="KH_dom_type_1"/>
</dbReference>
<dbReference type="AlphaFoldDB" id="A0A1U8BFV0"/>
<evidence type="ECO:0000256" key="2">
    <source>
        <dbReference type="PROSITE-ProRule" id="PRU00117"/>
    </source>
</evidence>
<dbReference type="OrthoDB" id="442947at2759"/>
<name>A0A1U8BFV0_NELNU</name>
<dbReference type="Proteomes" id="UP000189703">
    <property type="component" value="Unplaced"/>
</dbReference>
<dbReference type="OMA" id="GKAGHRI"/>
<dbReference type="RefSeq" id="XP_010275377.1">
    <property type="nucleotide sequence ID" value="XM_010277075.2"/>
</dbReference>